<dbReference type="Proteomes" id="UP000320231">
    <property type="component" value="Chromosome"/>
</dbReference>
<proteinExistence type="predicted"/>
<dbReference type="GO" id="GO:0006310">
    <property type="term" value="P:DNA recombination"/>
    <property type="evidence" value="ECO:0007669"/>
    <property type="project" value="InterPro"/>
</dbReference>
<accession>A0A455U7G5</accession>
<protein>
    <recommendedName>
        <fullName evidence="1">DNA helicase Holliday junction RuvA type domain-containing protein</fullName>
    </recommendedName>
</protein>
<dbReference type="EMBL" id="AP019514">
    <property type="protein sequence ID" value="BBI61895.1"/>
    <property type="molecule type" value="Genomic_DNA"/>
</dbReference>
<dbReference type="Pfam" id="PF01330">
    <property type="entry name" value="RuvA_N"/>
    <property type="match status" value="1"/>
</dbReference>
<evidence type="ECO:0000313" key="2">
    <source>
        <dbReference type="EMBL" id="BBI61895.1"/>
    </source>
</evidence>
<gene>
    <name evidence="2" type="ORF">HSBAA_32010</name>
</gene>
<dbReference type="KEGG" id="hsr:HSBAA_32010"/>
<dbReference type="InterPro" id="IPR012340">
    <property type="entry name" value="NA-bd_OB-fold"/>
</dbReference>
<name>A0A455U7G5_9GAMM</name>
<feature type="domain" description="DNA helicase Holliday junction RuvA type" evidence="1">
    <location>
        <begin position="5"/>
        <end position="66"/>
    </location>
</feature>
<evidence type="ECO:0000313" key="3">
    <source>
        <dbReference type="Proteomes" id="UP000320231"/>
    </source>
</evidence>
<dbReference type="InterPro" id="IPR013849">
    <property type="entry name" value="DNA_helicase_Holl-junc_RuvA_I"/>
</dbReference>
<sequence>MSVFMIGRLSGQIMAKQPPWIVIDVHGVGYELETSMNTLVALPNVGEQVSLFTHLTIRDDAHLLYGFGREHERALFVR</sequence>
<dbReference type="AlphaFoldDB" id="A0A455U7G5"/>
<evidence type="ECO:0000259" key="1">
    <source>
        <dbReference type="Pfam" id="PF01330"/>
    </source>
</evidence>
<dbReference type="GO" id="GO:0009378">
    <property type="term" value="F:four-way junction helicase activity"/>
    <property type="evidence" value="ECO:0007669"/>
    <property type="project" value="InterPro"/>
</dbReference>
<organism evidence="2 3">
    <name type="scientific">Vreelandella sulfidaeris</name>
    <dbReference type="NCBI Taxonomy" id="115553"/>
    <lineage>
        <taxon>Bacteria</taxon>
        <taxon>Pseudomonadati</taxon>
        <taxon>Pseudomonadota</taxon>
        <taxon>Gammaproteobacteria</taxon>
        <taxon>Oceanospirillales</taxon>
        <taxon>Halomonadaceae</taxon>
        <taxon>Vreelandella</taxon>
    </lineage>
</organism>
<reference evidence="2 3" key="1">
    <citation type="journal article" date="2019" name="Microbiol. Resour. Announc.">
        <title>Complete Genome Sequence of Halomonas sulfidaeris Strain Esulfide1 Isolated from a Metal Sulfide Rock at a Depth of 2,200 Meters, Obtained Using Nanopore Sequencing.</title>
        <authorList>
            <person name="Saito M."/>
            <person name="Nishigata A."/>
            <person name="Galipon J."/>
            <person name="Arakawa K."/>
        </authorList>
    </citation>
    <scope>NUCLEOTIDE SEQUENCE [LARGE SCALE GENOMIC DNA]</scope>
    <source>
        <strain evidence="2 3">ATCC BAA-803</strain>
    </source>
</reference>
<dbReference type="GO" id="GO:0006281">
    <property type="term" value="P:DNA repair"/>
    <property type="evidence" value="ECO:0007669"/>
    <property type="project" value="InterPro"/>
</dbReference>
<dbReference type="GO" id="GO:0005524">
    <property type="term" value="F:ATP binding"/>
    <property type="evidence" value="ECO:0007669"/>
    <property type="project" value="InterPro"/>
</dbReference>
<dbReference type="Gene3D" id="2.40.50.140">
    <property type="entry name" value="Nucleic acid-binding proteins"/>
    <property type="match status" value="1"/>
</dbReference>
<dbReference type="SUPFAM" id="SSF50249">
    <property type="entry name" value="Nucleic acid-binding proteins"/>
    <property type="match status" value="1"/>
</dbReference>